<dbReference type="EMBL" id="JARIHO010000009">
    <property type="protein sequence ID" value="KAJ7355926.1"/>
    <property type="molecule type" value="Genomic_DNA"/>
</dbReference>
<sequence length="254" mass="27032">MSVYIPIKNPSENQTNQLFRQLEIGVRLARRANTSSWRAVRSAYFSSAAKISDGTAWAGGDSCVSPLGRVVNSSAVVALVLWFGRRVRQRKNASAVRITIRPPTTLPAISPARFFFFGARGGTQTEGDGDDGTVLDGEGEDYAVIDRNEEDDPGFAVPDADALEPGGAGAPVAAIWTPNGSTGVSFRCRERLATQTVHEDTVFDVARQRALVGVVKGEGDSKCWGPTGSVEAKLASPYPNERALAKPPGGVAFH</sequence>
<evidence type="ECO:0000313" key="1">
    <source>
        <dbReference type="EMBL" id="KAJ7355926.1"/>
    </source>
</evidence>
<reference evidence="1" key="1">
    <citation type="submission" date="2023-03" db="EMBL/GenBank/DDBJ databases">
        <title>Massive genome expansion in bonnet fungi (Mycena s.s.) driven by repeated elements and novel gene families across ecological guilds.</title>
        <authorList>
            <consortium name="Lawrence Berkeley National Laboratory"/>
            <person name="Harder C.B."/>
            <person name="Miyauchi S."/>
            <person name="Viragh M."/>
            <person name="Kuo A."/>
            <person name="Thoen E."/>
            <person name="Andreopoulos B."/>
            <person name="Lu D."/>
            <person name="Skrede I."/>
            <person name="Drula E."/>
            <person name="Henrissat B."/>
            <person name="Morin E."/>
            <person name="Kohler A."/>
            <person name="Barry K."/>
            <person name="LaButti K."/>
            <person name="Morin E."/>
            <person name="Salamov A."/>
            <person name="Lipzen A."/>
            <person name="Mereny Z."/>
            <person name="Hegedus B."/>
            <person name="Baldrian P."/>
            <person name="Stursova M."/>
            <person name="Weitz H."/>
            <person name="Taylor A."/>
            <person name="Grigoriev I.V."/>
            <person name="Nagy L.G."/>
            <person name="Martin F."/>
            <person name="Kauserud H."/>
        </authorList>
    </citation>
    <scope>NUCLEOTIDE SEQUENCE</scope>
    <source>
        <strain evidence="1">CBHHK002</strain>
    </source>
</reference>
<protein>
    <submittedName>
        <fullName evidence="1">Uncharacterized protein</fullName>
    </submittedName>
</protein>
<accession>A0AAD7ADV9</accession>
<evidence type="ECO:0000313" key="2">
    <source>
        <dbReference type="Proteomes" id="UP001218218"/>
    </source>
</evidence>
<name>A0AAD7ADV9_9AGAR</name>
<keyword evidence="2" id="KW-1185">Reference proteome</keyword>
<proteinExistence type="predicted"/>
<comment type="caution">
    <text evidence="1">The sequence shown here is derived from an EMBL/GenBank/DDBJ whole genome shotgun (WGS) entry which is preliminary data.</text>
</comment>
<gene>
    <name evidence="1" type="ORF">DFH08DRAFT_803858</name>
</gene>
<dbReference type="Proteomes" id="UP001218218">
    <property type="component" value="Unassembled WGS sequence"/>
</dbReference>
<dbReference type="AlphaFoldDB" id="A0AAD7ADV9"/>
<organism evidence="1 2">
    <name type="scientific">Mycena albidolilacea</name>
    <dbReference type="NCBI Taxonomy" id="1033008"/>
    <lineage>
        <taxon>Eukaryota</taxon>
        <taxon>Fungi</taxon>
        <taxon>Dikarya</taxon>
        <taxon>Basidiomycota</taxon>
        <taxon>Agaricomycotina</taxon>
        <taxon>Agaricomycetes</taxon>
        <taxon>Agaricomycetidae</taxon>
        <taxon>Agaricales</taxon>
        <taxon>Marasmiineae</taxon>
        <taxon>Mycenaceae</taxon>
        <taxon>Mycena</taxon>
    </lineage>
</organism>